<protein>
    <recommendedName>
        <fullName evidence="3">Flagellar hook-length control protein-like C-terminal domain-containing protein</fullName>
    </recommendedName>
</protein>
<dbReference type="OrthoDB" id="2351076at2"/>
<name>A0A2A2IFH5_9BACI</name>
<keyword evidence="2" id="KW-1185">Reference proteome</keyword>
<dbReference type="Proteomes" id="UP000218887">
    <property type="component" value="Unassembled WGS sequence"/>
</dbReference>
<proteinExistence type="predicted"/>
<evidence type="ECO:0008006" key="3">
    <source>
        <dbReference type="Google" id="ProtNLM"/>
    </source>
</evidence>
<evidence type="ECO:0000313" key="1">
    <source>
        <dbReference type="EMBL" id="PAV29984.1"/>
    </source>
</evidence>
<dbReference type="RefSeq" id="WP_095655180.1">
    <property type="nucleotide sequence ID" value="NZ_NPOA01000005.1"/>
</dbReference>
<dbReference type="AlphaFoldDB" id="A0A2A2IFH5"/>
<gene>
    <name evidence="1" type="ORF">CIL05_08895</name>
</gene>
<sequence length="599" mass="67931">MGIHNVTGERLAKIVKSQQSLRAGQIIQGEILKIYPDNKAQIQLGAQKMVAQLEASLMIGEKYHFQVKTTDDVIHLKVLGDRIKGSDTANTINLIKQLGLGSSKVNTAFIQTLLNEKIPFDKNQLVKALQLLNGNAKNTNQTQQILKEMILRKLPMNDSVFQALLIKNSHTLSSQMKGLLGQLKSDRNYPQLVERLSQMLERPLTARPAILNEIITGTASNNQQFFNTLKATGTIDPAIDFNSWRSQWEPVQALMKQNANAPNEQLSGIKLPIQLNEMKVVQTLEQMIINKSGLLNQTREIIQLWDNKINQTAINNVGLTAQDFTKLKQQISQTLMPLLTTEQQVRMTSLLENNPAKLQQLLALVKTLNSEQVYTKADNFVKSLDQDKMFMLSNPKEQFLSQVRQTLLFTGLSYESQLVNNKLQQEPLPIKAMLMQLIQQSEGVIPERSQQLLHFINGMQIQSVNETNNFIQANLQIPGERLGLSNDFELEFEGRKMENGEINPDYCRILFYLDLANLNKTVIDMKIQKRSVAVTIFNDQENMREKSLSLQPMLKNGLEELNYQLSTVSFKPLQQTENQKMNQAVKSVNPSYKGVDYLI</sequence>
<evidence type="ECO:0000313" key="2">
    <source>
        <dbReference type="Proteomes" id="UP000218887"/>
    </source>
</evidence>
<organism evidence="1 2">
    <name type="scientific">Virgibacillus profundi</name>
    <dbReference type="NCBI Taxonomy" id="2024555"/>
    <lineage>
        <taxon>Bacteria</taxon>
        <taxon>Bacillati</taxon>
        <taxon>Bacillota</taxon>
        <taxon>Bacilli</taxon>
        <taxon>Bacillales</taxon>
        <taxon>Bacillaceae</taxon>
        <taxon>Virgibacillus</taxon>
    </lineage>
</organism>
<comment type="caution">
    <text evidence="1">The sequence shown here is derived from an EMBL/GenBank/DDBJ whole genome shotgun (WGS) entry which is preliminary data.</text>
</comment>
<reference evidence="1 2" key="1">
    <citation type="submission" date="2017-08" db="EMBL/GenBank/DDBJ databases">
        <title>Virgibacillus indicus sp. nov. and Virgibacillus profoundi sp. nov, two moderately halophilic bacteria isolated from marine sediment by using the Microfluidic Streak Plate.</title>
        <authorList>
            <person name="Xu B."/>
            <person name="Hu B."/>
            <person name="Wang J."/>
            <person name="Zhu Y."/>
            <person name="Huang L."/>
            <person name="Du W."/>
            <person name="Huang Y."/>
        </authorList>
    </citation>
    <scope>NUCLEOTIDE SEQUENCE [LARGE SCALE GENOMIC DNA]</scope>
    <source>
        <strain evidence="1 2">IO3-P3-H5</strain>
    </source>
</reference>
<accession>A0A2A2IFH5</accession>
<dbReference type="EMBL" id="NPOA01000005">
    <property type="protein sequence ID" value="PAV29984.1"/>
    <property type="molecule type" value="Genomic_DNA"/>
</dbReference>